<dbReference type="InterPro" id="IPR012495">
    <property type="entry name" value="TadE-like_dom"/>
</dbReference>
<proteinExistence type="predicted"/>
<name>A0A1I5CZB0_9HYPH</name>
<dbReference type="AlphaFoldDB" id="A0A1I5CZB0"/>
<evidence type="ECO:0000313" key="4">
    <source>
        <dbReference type="Proteomes" id="UP000199236"/>
    </source>
</evidence>
<gene>
    <name evidence="3" type="ORF">SAMN04488056_102413</name>
</gene>
<dbReference type="OrthoDB" id="7349713at2"/>
<keyword evidence="4" id="KW-1185">Reference proteome</keyword>
<sequence length="191" mass="20936">MRLFLKDGLFTKQSIGLGNKQSFRHAFIRDEEGATTIEFVLLAAPFFAFLYSLLAIGYIYLNATILEDAAQQAGRKIRTGEVAAVDLSKNDFKKMVCSGVLIPEATCLSELVVDVTSDPDLSQLDTDAPTNNGQLDSSQETYDPGDANDYVIVKTYLPLGSMSELFALLNSGTAPEFILSSVEVFRNEPFE</sequence>
<organism evidence="3 4">
    <name type="scientific">Cohaesibacter marisflavi</name>
    <dbReference type="NCBI Taxonomy" id="655353"/>
    <lineage>
        <taxon>Bacteria</taxon>
        <taxon>Pseudomonadati</taxon>
        <taxon>Pseudomonadota</taxon>
        <taxon>Alphaproteobacteria</taxon>
        <taxon>Hyphomicrobiales</taxon>
        <taxon>Cohaesibacteraceae</taxon>
    </lineage>
</organism>
<keyword evidence="1" id="KW-1133">Transmembrane helix</keyword>
<dbReference type="Pfam" id="PF07811">
    <property type="entry name" value="TadE"/>
    <property type="match status" value="1"/>
</dbReference>
<dbReference type="EMBL" id="FOVR01000002">
    <property type="protein sequence ID" value="SFN92298.1"/>
    <property type="molecule type" value="Genomic_DNA"/>
</dbReference>
<evidence type="ECO:0000256" key="1">
    <source>
        <dbReference type="SAM" id="Phobius"/>
    </source>
</evidence>
<feature type="domain" description="TadE-like" evidence="2">
    <location>
        <begin position="33"/>
        <end position="75"/>
    </location>
</feature>
<keyword evidence="1" id="KW-0472">Membrane</keyword>
<evidence type="ECO:0000259" key="2">
    <source>
        <dbReference type="Pfam" id="PF07811"/>
    </source>
</evidence>
<protein>
    <submittedName>
        <fullName evidence="3">Flp pilus assembly protein TadG</fullName>
    </submittedName>
</protein>
<keyword evidence="1" id="KW-0812">Transmembrane</keyword>
<feature type="transmembrane region" description="Helical" evidence="1">
    <location>
        <begin position="39"/>
        <end position="61"/>
    </location>
</feature>
<reference evidence="3 4" key="1">
    <citation type="submission" date="2016-10" db="EMBL/GenBank/DDBJ databases">
        <authorList>
            <person name="de Groot N.N."/>
        </authorList>
    </citation>
    <scope>NUCLEOTIDE SEQUENCE [LARGE SCALE GENOMIC DNA]</scope>
    <source>
        <strain evidence="3 4">CGMCC 1.9157</strain>
    </source>
</reference>
<dbReference type="STRING" id="655353.SAMN04488056_102413"/>
<evidence type="ECO:0000313" key="3">
    <source>
        <dbReference type="EMBL" id="SFN92298.1"/>
    </source>
</evidence>
<dbReference type="RefSeq" id="WP_090069821.1">
    <property type="nucleotide sequence ID" value="NZ_FOVR01000002.1"/>
</dbReference>
<dbReference type="Proteomes" id="UP000199236">
    <property type="component" value="Unassembled WGS sequence"/>
</dbReference>
<accession>A0A1I5CZB0</accession>